<evidence type="ECO:0000313" key="9">
    <source>
        <dbReference type="EMBL" id="TKC98047.1"/>
    </source>
</evidence>
<organism evidence="9 10">
    <name type="scientific">Polyangium fumosum</name>
    <dbReference type="NCBI Taxonomy" id="889272"/>
    <lineage>
        <taxon>Bacteria</taxon>
        <taxon>Pseudomonadati</taxon>
        <taxon>Myxococcota</taxon>
        <taxon>Polyangia</taxon>
        <taxon>Polyangiales</taxon>
        <taxon>Polyangiaceae</taxon>
        <taxon>Polyangium</taxon>
    </lineage>
</organism>
<evidence type="ECO:0000256" key="5">
    <source>
        <dbReference type="ARBA" id="ARBA00022692"/>
    </source>
</evidence>
<dbReference type="PANTHER" id="PTHR36838">
    <property type="entry name" value="AUXIN EFFLUX CARRIER FAMILY PROTEIN"/>
    <property type="match status" value="1"/>
</dbReference>
<keyword evidence="6 8" id="KW-1133">Transmembrane helix</keyword>
<feature type="transmembrane region" description="Helical" evidence="8">
    <location>
        <begin position="292"/>
        <end position="315"/>
    </location>
</feature>
<comment type="subcellular location">
    <subcellularLocation>
        <location evidence="1">Cell membrane</location>
        <topology evidence="1">Multi-pass membrane protein</topology>
    </subcellularLocation>
</comment>
<comment type="similarity">
    <text evidence="2">Belongs to the auxin efflux carrier (TC 2.A.69) family.</text>
</comment>
<dbReference type="AlphaFoldDB" id="A0A4U1IVA0"/>
<dbReference type="InterPro" id="IPR004776">
    <property type="entry name" value="Mem_transp_PIN-like"/>
</dbReference>
<dbReference type="OrthoDB" id="5511593at2"/>
<evidence type="ECO:0000256" key="4">
    <source>
        <dbReference type="ARBA" id="ARBA00022475"/>
    </source>
</evidence>
<proteinExistence type="inferred from homology"/>
<keyword evidence="3" id="KW-0813">Transport</keyword>
<accession>A0A4U1IVA0</accession>
<evidence type="ECO:0000256" key="3">
    <source>
        <dbReference type="ARBA" id="ARBA00022448"/>
    </source>
</evidence>
<evidence type="ECO:0000256" key="1">
    <source>
        <dbReference type="ARBA" id="ARBA00004651"/>
    </source>
</evidence>
<feature type="transmembrane region" description="Helical" evidence="8">
    <location>
        <begin position="206"/>
        <end position="223"/>
    </location>
</feature>
<feature type="transmembrane region" description="Helical" evidence="8">
    <location>
        <begin position="103"/>
        <end position="124"/>
    </location>
</feature>
<feature type="transmembrane region" description="Helical" evidence="8">
    <location>
        <begin position="75"/>
        <end position="96"/>
    </location>
</feature>
<evidence type="ECO:0000256" key="6">
    <source>
        <dbReference type="ARBA" id="ARBA00022989"/>
    </source>
</evidence>
<dbReference type="Pfam" id="PF03547">
    <property type="entry name" value="Mem_trans"/>
    <property type="match status" value="1"/>
</dbReference>
<dbReference type="GO" id="GO:0055085">
    <property type="term" value="P:transmembrane transport"/>
    <property type="evidence" value="ECO:0007669"/>
    <property type="project" value="InterPro"/>
</dbReference>
<keyword evidence="4" id="KW-1003">Cell membrane</keyword>
<evidence type="ECO:0000256" key="2">
    <source>
        <dbReference type="ARBA" id="ARBA00010145"/>
    </source>
</evidence>
<keyword evidence="5 8" id="KW-0812">Transmembrane</keyword>
<protein>
    <submittedName>
        <fullName evidence="9">AEC family transporter</fullName>
    </submittedName>
</protein>
<feature type="transmembrane region" description="Helical" evidence="8">
    <location>
        <begin position="235"/>
        <end position="257"/>
    </location>
</feature>
<dbReference type="Proteomes" id="UP000309215">
    <property type="component" value="Unassembled WGS sequence"/>
</dbReference>
<feature type="transmembrane region" description="Helical" evidence="8">
    <location>
        <begin position="12"/>
        <end position="32"/>
    </location>
</feature>
<dbReference type="InterPro" id="IPR038770">
    <property type="entry name" value="Na+/solute_symporter_sf"/>
</dbReference>
<keyword evidence="10" id="KW-1185">Reference proteome</keyword>
<dbReference type="PANTHER" id="PTHR36838:SF3">
    <property type="entry name" value="TRANSPORTER AUXIN EFFLUX CARRIER EC FAMILY"/>
    <property type="match status" value="1"/>
</dbReference>
<evidence type="ECO:0000256" key="7">
    <source>
        <dbReference type="ARBA" id="ARBA00023136"/>
    </source>
</evidence>
<feature type="transmembrane region" description="Helical" evidence="8">
    <location>
        <begin position="263"/>
        <end position="285"/>
    </location>
</feature>
<feature type="transmembrane region" description="Helical" evidence="8">
    <location>
        <begin position="178"/>
        <end position="200"/>
    </location>
</feature>
<dbReference type="Gene3D" id="1.20.1530.20">
    <property type="match status" value="1"/>
</dbReference>
<name>A0A4U1IVA0_9BACT</name>
<dbReference type="EMBL" id="SSMQ01000075">
    <property type="protein sequence ID" value="TKC98047.1"/>
    <property type="molecule type" value="Genomic_DNA"/>
</dbReference>
<comment type="caution">
    <text evidence="9">The sequence shown here is derived from an EMBL/GenBank/DDBJ whole genome shotgun (WGS) entry which is preliminary data.</text>
</comment>
<gene>
    <name evidence="9" type="ORF">E8A74_42675</name>
</gene>
<evidence type="ECO:0000313" key="10">
    <source>
        <dbReference type="Proteomes" id="UP000309215"/>
    </source>
</evidence>
<feature type="transmembrane region" description="Helical" evidence="8">
    <location>
        <begin position="44"/>
        <end position="63"/>
    </location>
</feature>
<evidence type="ECO:0000256" key="8">
    <source>
        <dbReference type="SAM" id="Phobius"/>
    </source>
</evidence>
<reference evidence="9 10" key="1">
    <citation type="submission" date="2019-04" db="EMBL/GenBank/DDBJ databases">
        <authorList>
            <person name="Li Y."/>
            <person name="Wang J."/>
        </authorList>
    </citation>
    <scope>NUCLEOTIDE SEQUENCE [LARGE SCALE GENOMIC DNA]</scope>
    <source>
        <strain evidence="9 10">DSM 14668</strain>
    </source>
</reference>
<keyword evidence="7 8" id="KW-0472">Membrane</keyword>
<feature type="transmembrane region" description="Helical" evidence="8">
    <location>
        <begin position="136"/>
        <end position="157"/>
    </location>
</feature>
<dbReference type="GO" id="GO:0005886">
    <property type="term" value="C:plasma membrane"/>
    <property type="evidence" value="ECO:0007669"/>
    <property type="project" value="UniProtKB-SubCell"/>
</dbReference>
<sequence>MREGFAPRAMTQALGPLLGGLSLVLALGFVLARVRGLGAREADVLNGLVVDVTMPALLFAVLARDGMDWGAARVLPWSAMALLASLGVGAAVARAFGLDARAIGSAGIVASFSNTGFLGLPLLLTLFPGDAAASSAAMMIDLVITTILLWTLGQAYAERFGRGAAFDARAALRTFRKPLVLAVPLGALAHALHLPIPPFLLTTMEGLGRTTTYLVFLSLGLSLDVRALSGRVAPAIAICAVKLLFAPAVALLCVRVFSVSDPLATVAVLQAAMPSALASVIIVALTGCDRPLAAAVCTLASLASMATLPLVAWIVEVTRP</sequence>